<dbReference type="AlphaFoldDB" id="K0QZJ5"/>
<proteinExistence type="predicted"/>
<dbReference type="OrthoDB" id="10512083at2759"/>
<keyword evidence="2" id="KW-1185">Reference proteome</keyword>
<dbReference type="eggNOG" id="ENOG502SUXN">
    <property type="taxonomic scope" value="Eukaryota"/>
</dbReference>
<name>K0QZJ5_THAOC</name>
<gene>
    <name evidence="1" type="ORF">THAOC_36824</name>
</gene>
<accession>K0QZJ5</accession>
<reference evidence="1 2" key="1">
    <citation type="journal article" date="2012" name="Genome Biol.">
        <title>Genome and low-iron response of an oceanic diatom adapted to chronic iron limitation.</title>
        <authorList>
            <person name="Lommer M."/>
            <person name="Specht M."/>
            <person name="Roy A.S."/>
            <person name="Kraemer L."/>
            <person name="Andreson R."/>
            <person name="Gutowska M.A."/>
            <person name="Wolf J."/>
            <person name="Bergner S.V."/>
            <person name="Schilhabel M.B."/>
            <person name="Klostermeier U.C."/>
            <person name="Beiko R.G."/>
            <person name="Rosenstiel P."/>
            <person name="Hippler M."/>
            <person name="Laroche J."/>
        </authorList>
    </citation>
    <scope>NUCLEOTIDE SEQUENCE [LARGE SCALE GENOMIC DNA]</scope>
    <source>
        <strain evidence="1 2">CCMP1005</strain>
    </source>
</reference>
<evidence type="ECO:0000313" key="1">
    <source>
        <dbReference type="EMBL" id="EJK44620.1"/>
    </source>
</evidence>
<sequence>MASRLVRVSAGAATFINRRSPQAFVGKAIASSSSTFDCGAGTASDAGRGTGVHASRQAPATTMQTRNITGWINDKMLQRSKNQQAEQLQKQIDLMSNAEIWTLKHFADEIDTTLNSWGNKMLGGLQKNSKEQVKAKLNQAVAKGLVEQLGGETSAAEAINMDRKSKLKLAISCKKSIEDVNSVISDIQNMEIMHRILRYRKENGTQLPTDQEGLKLAMMQDGTKVMTEKEKAAMKEAYMKQQGGGRR</sequence>
<dbReference type="Proteomes" id="UP000266841">
    <property type="component" value="Unassembled WGS sequence"/>
</dbReference>
<organism evidence="1 2">
    <name type="scientific">Thalassiosira oceanica</name>
    <name type="common">Marine diatom</name>
    <dbReference type="NCBI Taxonomy" id="159749"/>
    <lineage>
        <taxon>Eukaryota</taxon>
        <taxon>Sar</taxon>
        <taxon>Stramenopiles</taxon>
        <taxon>Ochrophyta</taxon>
        <taxon>Bacillariophyta</taxon>
        <taxon>Coscinodiscophyceae</taxon>
        <taxon>Thalassiosirophycidae</taxon>
        <taxon>Thalassiosirales</taxon>
        <taxon>Thalassiosiraceae</taxon>
        <taxon>Thalassiosira</taxon>
    </lineage>
</organism>
<dbReference type="EMBL" id="AGNL01049441">
    <property type="protein sequence ID" value="EJK44620.1"/>
    <property type="molecule type" value="Genomic_DNA"/>
</dbReference>
<evidence type="ECO:0000313" key="2">
    <source>
        <dbReference type="Proteomes" id="UP000266841"/>
    </source>
</evidence>
<comment type="caution">
    <text evidence="1">The sequence shown here is derived from an EMBL/GenBank/DDBJ whole genome shotgun (WGS) entry which is preliminary data.</text>
</comment>
<dbReference type="OMA" id="LAIACEM"/>
<protein>
    <submittedName>
        <fullName evidence="1">Uncharacterized protein</fullName>
    </submittedName>
</protein>